<dbReference type="AlphaFoldDB" id="A0A1B0A365"/>
<dbReference type="Proteomes" id="UP000092445">
    <property type="component" value="Unassembled WGS sequence"/>
</dbReference>
<accession>A0A1B0A365</accession>
<name>A0A1B0A365_GLOPL</name>
<keyword evidence="1" id="KW-0812">Transmembrane</keyword>
<dbReference type="EnsemblMetazoa" id="GPAI033051-RA">
    <property type="protein sequence ID" value="GPAI033051-PA"/>
    <property type="gene ID" value="GPAI033051"/>
</dbReference>
<sequence>MKGNNAMAIVGYQLTNDPVANITSILAAKFTNGHITCFLNWLSWKQLVAAVSIVTVITLPPISNCDSYVYGGRLCHHNGSVVAIIISIIITWCIHHSILFPSRCCWSSYRPALIIPGRPILDASQLFRSPCIYMFPISVQLLAQLPQVCAEGDRYQGSVKEYTSIKGKLIAVLMRVLFDEFIKDWSGVEGISDTPDDRPLLAAAVVCVVFWLPNLKE</sequence>
<keyword evidence="1" id="KW-0472">Membrane</keyword>
<keyword evidence="1" id="KW-1133">Transmembrane helix</keyword>
<evidence type="ECO:0000313" key="2">
    <source>
        <dbReference type="EnsemblMetazoa" id="GPAI033051-PA"/>
    </source>
</evidence>
<evidence type="ECO:0000256" key="1">
    <source>
        <dbReference type="SAM" id="Phobius"/>
    </source>
</evidence>
<protein>
    <submittedName>
        <fullName evidence="2">Uncharacterized protein</fullName>
    </submittedName>
</protein>
<keyword evidence="3" id="KW-1185">Reference proteome</keyword>
<feature type="transmembrane region" description="Helical" evidence="1">
    <location>
        <begin position="81"/>
        <end position="100"/>
    </location>
</feature>
<feature type="transmembrane region" description="Helical" evidence="1">
    <location>
        <begin position="47"/>
        <end position="69"/>
    </location>
</feature>
<proteinExistence type="predicted"/>
<dbReference type="VEuPathDB" id="VectorBase:GPAI033051"/>
<organism evidence="2 3">
    <name type="scientific">Glossina pallidipes</name>
    <name type="common">Tsetse fly</name>
    <dbReference type="NCBI Taxonomy" id="7398"/>
    <lineage>
        <taxon>Eukaryota</taxon>
        <taxon>Metazoa</taxon>
        <taxon>Ecdysozoa</taxon>
        <taxon>Arthropoda</taxon>
        <taxon>Hexapoda</taxon>
        <taxon>Insecta</taxon>
        <taxon>Pterygota</taxon>
        <taxon>Neoptera</taxon>
        <taxon>Endopterygota</taxon>
        <taxon>Diptera</taxon>
        <taxon>Brachycera</taxon>
        <taxon>Muscomorpha</taxon>
        <taxon>Hippoboscoidea</taxon>
        <taxon>Glossinidae</taxon>
        <taxon>Glossina</taxon>
    </lineage>
</organism>
<evidence type="ECO:0000313" key="3">
    <source>
        <dbReference type="Proteomes" id="UP000092445"/>
    </source>
</evidence>
<reference evidence="2" key="2">
    <citation type="submission" date="2020-05" db="UniProtKB">
        <authorList>
            <consortium name="EnsemblMetazoa"/>
        </authorList>
    </citation>
    <scope>IDENTIFICATION</scope>
    <source>
        <strain evidence="2">IAEA</strain>
    </source>
</reference>
<reference evidence="3" key="1">
    <citation type="submission" date="2014-03" db="EMBL/GenBank/DDBJ databases">
        <authorList>
            <person name="Aksoy S."/>
            <person name="Warren W."/>
            <person name="Wilson R.K."/>
        </authorList>
    </citation>
    <scope>NUCLEOTIDE SEQUENCE [LARGE SCALE GENOMIC DNA]</scope>
    <source>
        <strain evidence="3">IAEA</strain>
    </source>
</reference>